<dbReference type="Proteomes" id="UP000886523">
    <property type="component" value="Unassembled WGS sequence"/>
</dbReference>
<reference evidence="2" key="1">
    <citation type="journal article" date="2020" name="Nat. Commun.">
        <title>Large-scale genome sequencing of mycorrhizal fungi provides insights into the early evolution of symbiotic traits.</title>
        <authorList>
            <person name="Miyauchi S."/>
            <person name="Kiss E."/>
            <person name="Kuo A."/>
            <person name="Drula E."/>
            <person name="Kohler A."/>
            <person name="Sanchez-Garcia M."/>
            <person name="Morin E."/>
            <person name="Andreopoulos B."/>
            <person name="Barry K.W."/>
            <person name="Bonito G."/>
            <person name="Buee M."/>
            <person name="Carver A."/>
            <person name="Chen C."/>
            <person name="Cichocki N."/>
            <person name="Clum A."/>
            <person name="Culley D."/>
            <person name="Crous P.W."/>
            <person name="Fauchery L."/>
            <person name="Girlanda M."/>
            <person name="Hayes R.D."/>
            <person name="Keri Z."/>
            <person name="LaButti K."/>
            <person name="Lipzen A."/>
            <person name="Lombard V."/>
            <person name="Magnuson J."/>
            <person name="Maillard F."/>
            <person name="Murat C."/>
            <person name="Nolan M."/>
            <person name="Ohm R.A."/>
            <person name="Pangilinan J."/>
            <person name="Pereira M.F."/>
            <person name="Perotto S."/>
            <person name="Peter M."/>
            <person name="Pfister S."/>
            <person name="Riley R."/>
            <person name="Sitrit Y."/>
            <person name="Stielow J.B."/>
            <person name="Szollosi G."/>
            <person name="Zifcakova L."/>
            <person name="Stursova M."/>
            <person name="Spatafora J.W."/>
            <person name="Tedersoo L."/>
            <person name="Vaario L.M."/>
            <person name="Yamada A."/>
            <person name="Yan M."/>
            <person name="Wang P."/>
            <person name="Xu J."/>
            <person name="Bruns T."/>
            <person name="Baldrian P."/>
            <person name="Vilgalys R."/>
            <person name="Dunand C."/>
            <person name="Henrissat B."/>
            <person name="Grigoriev I.V."/>
            <person name="Hibbett D."/>
            <person name="Nagy L.G."/>
            <person name="Martin F.M."/>
        </authorList>
    </citation>
    <scope>NUCLEOTIDE SEQUENCE</scope>
    <source>
        <strain evidence="2">UP504</strain>
    </source>
</reference>
<evidence type="ECO:0000313" key="2">
    <source>
        <dbReference type="EMBL" id="KAF9515902.1"/>
    </source>
</evidence>
<dbReference type="EMBL" id="MU128945">
    <property type="protein sequence ID" value="KAF9515902.1"/>
    <property type="molecule type" value="Genomic_DNA"/>
</dbReference>
<name>A0A9P6DW17_9AGAM</name>
<comment type="caution">
    <text evidence="2">The sequence shown here is derived from an EMBL/GenBank/DDBJ whole genome shotgun (WGS) entry which is preliminary data.</text>
</comment>
<dbReference type="AlphaFoldDB" id="A0A9P6DW17"/>
<evidence type="ECO:0000313" key="3">
    <source>
        <dbReference type="Proteomes" id="UP000886523"/>
    </source>
</evidence>
<protein>
    <submittedName>
        <fullName evidence="2">Uncharacterized protein</fullName>
    </submittedName>
</protein>
<keyword evidence="3" id="KW-1185">Reference proteome</keyword>
<gene>
    <name evidence="2" type="ORF">BS47DRAFT_728805</name>
</gene>
<sequence>MSGSLCGPFRESYPSAVISLKNAEMACSEGLARRVASQESLMVHVIAKRVRPQHTTRTRNVILHVAFQITMQAGKKISTRMAKLILKTATQLAESRIKSGEGDLSTLPAPSPSAPLSKGKKKKKTTRPFLGKGTGVVLHRLFQSNICLKALVGLCPLVVALAAGPESTSSDL</sequence>
<accession>A0A9P6DW17</accession>
<feature type="region of interest" description="Disordered" evidence="1">
    <location>
        <begin position="101"/>
        <end position="128"/>
    </location>
</feature>
<organism evidence="2 3">
    <name type="scientific">Hydnum rufescens UP504</name>
    <dbReference type="NCBI Taxonomy" id="1448309"/>
    <lineage>
        <taxon>Eukaryota</taxon>
        <taxon>Fungi</taxon>
        <taxon>Dikarya</taxon>
        <taxon>Basidiomycota</taxon>
        <taxon>Agaricomycotina</taxon>
        <taxon>Agaricomycetes</taxon>
        <taxon>Cantharellales</taxon>
        <taxon>Hydnaceae</taxon>
        <taxon>Hydnum</taxon>
    </lineage>
</organism>
<proteinExistence type="predicted"/>
<evidence type="ECO:0000256" key="1">
    <source>
        <dbReference type="SAM" id="MobiDB-lite"/>
    </source>
</evidence>